<dbReference type="EMBL" id="VIVN01000002">
    <property type="protein sequence ID" value="TWE06344.1"/>
    <property type="molecule type" value="Genomic_DNA"/>
</dbReference>
<evidence type="ECO:0000313" key="4">
    <source>
        <dbReference type="EMBL" id="TWE06344.1"/>
    </source>
</evidence>
<proteinExistence type="predicted"/>
<feature type="region of interest" description="Disordered" evidence="1">
    <location>
        <begin position="295"/>
        <end position="335"/>
    </location>
</feature>
<feature type="compositionally biased region" description="Basic and acidic residues" evidence="1">
    <location>
        <begin position="315"/>
        <end position="329"/>
    </location>
</feature>
<feature type="compositionally biased region" description="Basic residues" evidence="1">
    <location>
        <begin position="298"/>
        <end position="309"/>
    </location>
</feature>
<comment type="caution">
    <text evidence="4">The sequence shown here is derived from an EMBL/GenBank/DDBJ whole genome shotgun (WGS) entry which is preliminary data.</text>
</comment>
<feature type="signal peptide" evidence="3">
    <location>
        <begin position="1"/>
        <end position="26"/>
    </location>
</feature>
<dbReference type="RefSeq" id="WP_144563113.1">
    <property type="nucleotide sequence ID" value="NZ_VIVN01000002.1"/>
</dbReference>
<evidence type="ECO:0000256" key="2">
    <source>
        <dbReference type="SAM" id="Phobius"/>
    </source>
</evidence>
<gene>
    <name evidence="4" type="ORF">FB550_102364</name>
</gene>
<organism evidence="4 5">
    <name type="scientific">Neobacillus bataviensis</name>
    <dbReference type="NCBI Taxonomy" id="220685"/>
    <lineage>
        <taxon>Bacteria</taxon>
        <taxon>Bacillati</taxon>
        <taxon>Bacillota</taxon>
        <taxon>Bacilli</taxon>
        <taxon>Bacillales</taxon>
        <taxon>Bacillaceae</taxon>
        <taxon>Neobacillus</taxon>
    </lineage>
</organism>
<evidence type="ECO:0008006" key="6">
    <source>
        <dbReference type="Google" id="ProtNLM"/>
    </source>
</evidence>
<reference evidence="4 5" key="1">
    <citation type="submission" date="2019-06" db="EMBL/GenBank/DDBJ databases">
        <title>Sorghum-associated microbial communities from plants grown in Nebraska, USA.</title>
        <authorList>
            <person name="Schachtman D."/>
        </authorList>
    </citation>
    <scope>NUCLEOTIDE SEQUENCE [LARGE SCALE GENOMIC DNA]</scope>
    <source>
        <strain evidence="4 5">2482</strain>
    </source>
</reference>
<dbReference type="Proteomes" id="UP000319671">
    <property type="component" value="Unassembled WGS sequence"/>
</dbReference>
<feature type="chain" id="PRO_5022006078" description="SHOCT domain-containing protein" evidence="3">
    <location>
        <begin position="27"/>
        <end position="352"/>
    </location>
</feature>
<feature type="region of interest" description="Disordered" evidence="1">
    <location>
        <begin position="229"/>
        <end position="260"/>
    </location>
</feature>
<keyword evidence="2" id="KW-0812">Transmembrane</keyword>
<keyword evidence="2" id="KW-0472">Membrane</keyword>
<sequence>MLKKKWLAMFVIASFLTSFISTETSAATIFQAEKFPFREMQVQVMPEFDYPEDWGSRDVPSLLVGEYGTITNKSGQDYDGKIEIPVPAMEKGFEAYLVAEFPEENKPEVQRPYDVDKEKGIVSWKPAKAIKNNETYQFVIEYYTKTIEVKDQKNFTYQLINNAGIDQLDVIFYAPMDAKNIKLEPKTANNTKSEYGEELYYYQYKNVKAKENLNFSFSYKKDGTESTMEAINNQQPPNDENHSGVTATDQVKKGTSSSNTDKPIIGIGGASVFGLALIIAGIFVYLGLKGNVQSGRHSPAKGAKHKQQPSKHPAGKKDQKTSNAEEKKELRKKLLTGKIDQEMYEEEMKKLI</sequence>
<dbReference type="AlphaFoldDB" id="A0A561DSL9"/>
<accession>A0A561DSL9</accession>
<feature type="transmembrane region" description="Helical" evidence="2">
    <location>
        <begin position="264"/>
        <end position="288"/>
    </location>
</feature>
<protein>
    <recommendedName>
        <fullName evidence="6">SHOCT domain-containing protein</fullName>
    </recommendedName>
</protein>
<keyword evidence="3" id="KW-0732">Signal</keyword>
<evidence type="ECO:0000256" key="1">
    <source>
        <dbReference type="SAM" id="MobiDB-lite"/>
    </source>
</evidence>
<evidence type="ECO:0000313" key="5">
    <source>
        <dbReference type="Proteomes" id="UP000319671"/>
    </source>
</evidence>
<name>A0A561DSL9_9BACI</name>
<keyword evidence="5" id="KW-1185">Reference proteome</keyword>
<evidence type="ECO:0000256" key="3">
    <source>
        <dbReference type="SAM" id="SignalP"/>
    </source>
</evidence>
<keyword evidence="2" id="KW-1133">Transmembrane helix</keyword>